<proteinExistence type="predicted"/>
<sequence>MSYANTDCPCGEKKERETMICATCQQTFADTFEMKVSLDLTETWEARRSSAIQLLAMCRRRNKRLPLTFTM</sequence>
<dbReference type="EMBL" id="LR796685">
    <property type="protein sequence ID" value="CAB4158759.1"/>
    <property type="molecule type" value="Genomic_DNA"/>
</dbReference>
<evidence type="ECO:0000313" key="1">
    <source>
        <dbReference type="EMBL" id="CAB4158759.1"/>
    </source>
</evidence>
<organism evidence="2">
    <name type="scientific">uncultured Caudovirales phage</name>
    <dbReference type="NCBI Taxonomy" id="2100421"/>
    <lineage>
        <taxon>Viruses</taxon>
        <taxon>Duplodnaviria</taxon>
        <taxon>Heunggongvirae</taxon>
        <taxon>Uroviricota</taxon>
        <taxon>Caudoviricetes</taxon>
        <taxon>Peduoviridae</taxon>
        <taxon>Maltschvirus</taxon>
        <taxon>Maltschvirus maltsch</taxon>
    </lineage>
</organism>
<gene>
    <name evidence="1" type="ORF">UFOVP705_23</name>
    <name evidence="2" type="ORF">UFOVP736_58</name>
</gene>
<evidence type="ECO:0000313" key="2">
    <source>
        <dbReference type="EMBL" id="CAB5224340.1"/>
    </source>
</evidence>
<name>A0A6J7X1K1_9CAUD</name>
<protein>
    <submittedName>
        <fullName evidence="2">Uncharacterized protein</fullName>
    </submittedName>
</protein>
<accession>A0A6J7X1K1</accession>
<reference evidence="2" key="1">
    <citation type="submission" date="2020-05" db="EMBL/GenBank/DDBJ databases">
        <authorList>
            <person name="Chiriac C."/>
            <person name="Salcher M."/>
            <person name="Ghai R."/>
            <person name="Kavagutti S V."/>
        </authorList>
    </citation>
    <scope>NUCLEOTIDE SEQUENCE</scope>
</reference>
<dbReference type="EMBL" id="LR798327">
    <property type="protein sequence ID" value="CAB5224340.1"/>
    <property type="molecule type" value="Genomic_DNA"/>
</dbReference>